<organism evidence="3 4">
    <name type="scientific">Sporomusa sphaeroides DSM 2875</name>
    <dbReference type="NCBI Taxonomy" id="1337886"/>
    <lineage>
        <taxon>Bacteria</taxon>
        <taxon>Bacillati</taxon>
        <taxon>Bacillota</taxon>
        <taxon>Negativicutes</taxon>
        <taxon>Selenomonadales</taxon>
        <taxon>Sporomusaceae</taxon>
        <taxon>Sporomusa</taxon>
    </lineage>
</organism>
<proteinExistence type="predicted"/>
<dbReference type="PANTHER" id="PTHR30189">
    <property type="entry name" value="LPS-ASSEMBLY PROTEIN"/>
    <property type="match status" value="1"/>
</dbReference>
<accession>A0ABM9W6T4</accession>
<sequence length="469" mass="54131">MPNNNKIILGLLALTIVFSAPHASQAQETPTTQPAQTVTAEQAPQAPKAPIVIEADNLSFSDETGDIRAEGNVVITNQGQKVEAELVNGNAKLSEIWINDEARFSQPDSHLTGHHTLYNYKLKTGSMENVKGKIGRKYVAGDVINIYPEQYVIDHGSTTNCPAKVPDYHVSADKIEIWPGDQMIAYNAKFWIGNKVIFSLPRYRQSIGEGGESSFPRIGYDSEQGIYIKQHIDYPLTNRLSAYANLDYYTKADFKPSFGIIQREENYSIGVAQGHFLDDDDNWIKKEPEFKLTYHPRQLGRMPVSYSFTAIYGKWTDDDKTSWHQEYELYFRHNPIKLNDTMNLYLGTGIEHIRESYDNSSQNIFKFDATVDKRWSERFNTWVGYHYTKNNETLFEYDSDDLSRELVSGFTYKIDKMNTIGVRHSYDLDNKRVEDVDYTWYRNLHCWQAAITYRAERDQIKFDISTTRW</sequence>
<dbReference type="Proteomes" id="UP000245702">
    <property type="component" value="Unassembled WGS sequence"/>
</dbReference>
<feature type="region of interest" description="Disordered" evidence="1">
    <location>
        <begin position="25"/>
        <end position="48"/>
    </location>
</feature>
<feature type="compositionally biased region" description="Low complexity" evidence="1">
    <location>
        <begin position="25"/>
        <end position="46"/>
    </location>
</feature>
<keyword evidence="2" id="KW-0732">Signal</keyword>
<dbReference type="InterPro" id="IPR050218">
    <property type="entry name" value="LptD"/>
</dbReference>
<feature type="chain" id="PRO_5045546922" evidence="2">
    <location>
        <begin position="27"/>
        <end position="469"/>
    </location>
</feature>
<keyword evidence="4" id="KW-1185">Reference proteome</keyword>
<feature type="signal peptide" evidence="2">
    <location>
        <begin position="1"/>
        <end position="26"/>
    </location>
</feature>
<reference evidence="3 4" key="1">
    <citation type="submission" date="2016-01" db="EMBL/GenBank/DDBJ databases">
        <authorList>
            <person name="Brown R."/>
        </authorList>
    </citation>
    <scope>NUCLEOTIDE SEQUENCE [LARGE SCALE GENOMIC DNA]</scope>
    <source>
        <strain evidence="3">Sporomusa sphaeroides DSM 2875</strain>
    </source>
</reference>
<evidence type="ECO:0000313" key="4">
    <source>
        <dbReference type="Proteomes" id="UP000245702"/>
    </source>
</evidence>
<evidence type="ECO:0000313" key="3">
    <source>
        <dbReference type="EMBL" id="CVK19950.1"/>
    </source>
</evidence>
<evidence type="ECO:0000256" key="1">
    <source>
        <dbReference type="SAM" id="MobiDB-lite"/>
    </source>
</evidence>
<name>A0ABM9W6T4_9FIRM</name>
<dbReference type="PANTHER" id="PTHR30189:SF1">
    <property type="entry name" value="LPS-ASSEMBLY PROTEIN LPTD"/>
    <property type="match status" value="1"/>
</dbReference>
<gene>
    <name evidence="3" type="primary">lptD_2</name>
    <name evidence="3" type="ORF">SSPH_02617</name>
</gene>
<dbReference type="RefSeq" id="WP_075757161.1">
    <property type="nucleotide sequence ID" value="NZ_CP146991.1"/>
</dbReference>
<dbReference type="Gene3D" id="2.60.450.10">
    <property type="entry name" value="Lipopolysaccharide (LPS) transport protein A like domain"/>
    <property type="match status" value="1"/>
</dbReference>
<comment type="caution">
    <text evidence="3">The sequence shown here is derived from an EMBL/GenBank/DDBJ whole genome shotgun (WGS) entry which is preliminary data.</text>
</comment>
<protein>
    <submittedName>
        <fullName evidence="3">LPS-assembly protein LptD</fullName>
    </submittedName>
</protein>
<dbReference type="EMBL" id="FCOW01000013">
    <property type="protein sequence ID" value="CVK19950.1"/>
    <property type="molecule type" value="Genomic_DNA"/>
</dbReference>
<evidence type="ECO:0000256" key="2">
    <source>
        <dbReference type="SAM" id="SignalP"/>
    </source>
</evidence>